<name>F4WV46_ACREC</name>
<dbReference type="EMBL" id="GL888384">
    <property type="protein sequence ID" value="EGI61934.1"/>
    <property type="molecule type" value="Genomic_DNA"/>
</dbReference>
<proteinExistence type="predicted"/>
<reference evidence="1" key="1">
    <citation type="submission" date="2011-02" db="EMBL/GenBank/DDBJ databases">
        <title>The genome of the leaf-cutting ant Acromyrmex echinatior suggests key adaptations to social evolution and fungus farming.</title>
        <authorList>
            <person name="Nygaard S."/>
            <person name="Zhang G."/>
        </authorList>
    </citation>
    <scope>NUCLEOTIDE SEQUENCE</scope>
</reference>
<dbReference type="AlphaFoldDB" id="F4WV46"/>
<gene>
    <name evidence="1" type="ORF">G5I_09837</name>
</gene>
<dbReference type="Proteomes" id="UP000007755">
    <property type="component" value="Unassembled WGS sequence"/>
</dbReference>
<organism evidence="2">
    <name type="scientific">Acromyrmex echinatior</name>
    <name type="common">Panamanian leafcutter ant</name>
    <name type="synonym">Acromyrmex octospinosus echinatior</name>
    <dbReference type="NCBI Taxonomy" id="103372"/>
    <lineage>
        <taxon>Eukaryota</taxon>
        <taxon>Metazoa</taxon>
        <taxon>Ecdysozoa</taxon>
        <taxon>Arthropoda</taxon>
        <taxon>Hexapoda</taxon>
        <taxon>Insecta</taxon>
        <taxon>Pterygota</taxon>
        <taxon>Neoptera</taxon>
        <taxon>Endopterygota</taxon>
        <taxon>Hymenoptera</taxon>
        <taxon>Apocrita</taxon>
        <taxon>Aculeata</taxon>
        <taxon>Formicoidea</taxon>
        <taxon>Formicidae</taxon>
        <taxon>Myrmicinae</taxon>
        <taxon>Acromyrmex</taxon>
    </lineage>
</organism>
<evidence type="ECO:0000313" key="1">
    <source>
        <dbReference type="EMBL" id="EGI61934.1"/>
    </source>
</evidence>
<protein>
    <submittedName>
        <fullName evidence="1">Uncharacterized protein</fullName>
    </submittedName>
</protein>
<accession>F4WV46</accession>
<sequence>MHKSQLYADGSNDRTAKFETMLDNRQNFVPQSIGNHKEWSELLSKLHVLATNINCSFESVTAKAYLKNAFLEKCLRQKNISEFRD</sequence>
<keyword evidence="2" id="KW-1185">Reference proteome</keyword>
<dbReference type="InParanoid" id="F4WV46"/>
<evidence type="ECO:0000313" key="2">
    <source>
        <dbReference type="Proteomes" id="UP000007755"/>
    </source>
</evidence>